<keyword evidence="2" id="KW-1185">Reference proteome</keyword>
<dbReference type="Proteomes" id="UP000724584">
    <property type="component" value="Unassembled WGS sequence"/>
</dbReference>
<proteinExistence type="predicted"/>
<dbReference type="EMBL" id="JAGIZQ010000002">
    <property type="protein sequence ID" value="KAH6641476.1"/>
    <property type="molecule type" value="Genomic_DNA"/>
</dbReference>
<comment type="caution">
    <text evidence="1">The sequence shown here is derived from an EMBL/GenBank/DDBJ whole genome shotgun (WGS) entry which is preliminary data.</text>
</comment>
<sequence>MGVCTGMLLSCLPFLIFILLSFSSSTRHFSSLLVLLEYTFFSLFTSPNFPPRRPVMMNARKRLFMNLIMIINHHLHCSFSELGVLGTSVFPFFLLALRLGIGYSTDTD</sequence>
<reference evidence="1 2" key="1">
    <citation type="journal article" date="2021" name="Nat. Commun.">
        <title>Genetic determinants of endophytism in the Arabidopsis root mycobiome.</title>
        <authorList>
            <person name="Mesny F."/>
            <person name="Miyauchi S."/>
            <person name="Thiergart T."/>
            <person name="Pickel B."/>
            <person name="Atanasova L."/>
            <person name="Karlsson M."/>
            <person name="Huettel B."/>
            <person name="Barry K.W."/>
            <person name="Haridas S."/>
            <person name="Chen C."/>
            <person name="Bauer D."/>
            <person name="Andreopoulos W."/>
            <person name="Pangilinan J."/>
            <person name="LaButti K."/>
            <person name="Riley R."/>
            <person name="Lipzen A."/>
            <person name="Clum A."/>
            <person name="Drula E."/>
            <person name="Henrissat B."/>
            <person name="Kohler A."/>
            <person name="Grigoriev I.V."/>
            <person name="Martin F.M."/>
            <person name="Hacquard S."/>
        </authorList>
    </citation>
    <scope>NUCLEOTIDE SEQUENCE [LARGE SCALE GENOMIC DNA]</scope>
    <source>
        <strain evidence="1 2">MPI-SDFR-AT-0079</strain>
    </source>
</reference>
<evidence type="ECO:0000313" key="1">
    <source>
        <dbReference type="EMBL" id="KAH6641476.1"/>
    </source>
</evidence>
<feature type="non-terminal residue" evidence="1">
    <location>
        <position position="108"/>
    </location>
</feature>
<evidence type="ECO:0000313" key="2">
    <source>
        <dbReference type="Proteomes" id="UP000724584"/>
    </source>
</evidence>
<gene>
    <name evidence="1" type="ORF">F5144DRAFT_563699</name>
</gene>
<accession>A0ACB7PI18</accession>
<organism evidence="1 2">
    <name type="scientific">Chaetomium tenue</name>
    <dbReference type="NCBI Taxonomy" id="1854479"/>
    <lineage>
        <taxon>Eukaryota</taxon>
        <taxon>Fungi</taxon>
        <taxon>Dikarya</taxon>
        <taxon>Ascomycota</taxon>
        <taxon>Pezizomycotina</taxon>
        <taxon>Sordariomycetes</taxon>
        <taxon>Sordariomycetidae</taxon>
        <taxon>Sordariales</taxon>
        <taxon>Chaetomiaceae</taxon>
        <taxon>Chaetomium</taxon>
    </lineage>
</organism>
<protein>
    <submittedName>
        <fullName evidence="1">Uncharacterized protein</fullName>
    </submittedName>
</protein>
<name>A0ACB7PI18_9PEZI</name>